<dbReference type="GO" id="GO:0030426">
    <property type="term" value="C:growth cone"/>
    <property type="evidence" value="ECO:0007669"/>
    <property type="project" value="TreeGrafter"/>
</dbReference>
<keyword evidence="1" id="KW-0175">Coiled coil</keyword>
<accession>A0AAW0PMZ6</accession>
<feature type="compositionally biased region" description="Basic and acidic residues" evidence="2">
    <location>
        <begin position="463"/>
        <end position="476"/>
    </location>
</feature>
<feature type="domain" description="FK506-binding protein 15-like" evidence="3">
    <location>
        <begin position="7"/>
        <end position="222"/>
    </location>
</feature>
<evidence type="ECO:0000259" key="3">
    <source>
        <dbReference type="Pfam" id="PF23649"/>
    </source>
</evidence>
<keyword evidence="5" id="KW-1185">Reference proteome</keyword>
<dbReference type="PANTHER" id="PTHR44927">
    <property type="entry name" value="FK506-BINDING PROTEIN 15"/>
    <property type="match status" value="1"/>
</dbReference>
<dbReference type="EMBL" id="JBBPFD010000003">
    <property type="protein sequence ID" value="KAK7933277.1"/>
    <property type="molecule type" value="Genomic_DNA"/>
</dbReference>
<organism evidence="4 5">
    <name type="scientific">Mugilogobius chulae</name>
    <name type="common">yellowstripe goby</name>
    <dbReference type="NCBI Taxonomy" id="88201"/>
    <lineage>
        <taxon>Eukaryota</taxon>
        <taxon>Metazoa</taxon>
        <taxon>Chordata</taxon>
        <taxon>Craniata</taxon>
        <taxon>Vertebrata</taxon>
        <taxon>Euteleostomi</taxon>
        <taxon>Actinopterygii</taxon>
        <taxon>Neopterygii</taxon>
        <taxon>Teleostei</taxon>
        <taxon>Neoteleostei</taxon>
        <taxon>Acanthomorphata</taxon>
        <taxon>Gobiaria</taxon>
        <taxon>Gobiiformes</taxon>
        <taxon>Gobioidei</taxon>
        <taxon>Gobiidae</taxon>
        <taxon>Gobionellinae</taxon>
        <taxon>Mugilogobius</taxon>
    </lineage>
</organism>
<evidence type="ECO:0000256" key="1">
    <source>
        <dbReference type="SAM" id="Coils"/>
    </source>
</evidence>
<comment type="caution">
    <text evidence="4">The sequence shown here is derived from an EMBL/GenBank/DDBJ whole genome shotgun (WGS) entry which is preliminary data.</text>
</comment>
<sequence>MAVPSLSMETSMIMQSIQRIVQENECLKKEVFDKSSRIEEQNHKIGELINQNQRYMEQSHLLLEQRNDSLKSTSEHNTHRLLQAEQEKVRLTEDLAASTARLAQLQLEASAHQQKSIELQTKLSSALQEHENQGQQVTTLRSQLEELKEEAERHQAQYRSEKQKRKELELRVNNLEEELQDLRTDKDSLEKKWQAERQRRDEEVEELRRSSQQDLDNLRTQLRKARTSNDNAASEQMSQLQVELEEEWKVKCDQALTVARQKHSREMSEVSEQKDALQDQLKQLQEKFALLKESKESEEQTLLQQQSKAEELHALQEKFTTLEKQAAEAQQQLQQRVTELEKQLEEKESSADTATEVKRVMNGVFHSLRGEFDLSESYSGQAILSVIVSTIKKVEEVQEQTLESEEGTEKSTTGERIAAEKEDELETRQEKEICQSVQTKEEHQQSVSEPDRNSPNGISTEAADDKNAVLKTHTETEKEEPAEDAPKLFTPPENPPPPPNPLQDGLTEDESPTGRMDEENGEEPFFDVPVKPPEPAHEEEEEEELSLKGRPPPAPLFGEDDDDDDLDWLN</sequence>
<dbReference type="InterPro" id="IPR056598">
    <property type="entry name" value="FKBP-15_dom"/>
</dbReference>
<feature type="compositionally biased region" description="Pro residues" evidence="2">
    <location>
        <begin position="492"/>
        <end position="501"/>
    </location>
</feature>
<protein>
    <recommendedName>
        <fullName evidence="3">FK506-binding protein 15-like domain-containing protein</fullName>
    </recommendedName>
</protein>
<gene>
    <name evidence="4" type="ORF">WMY93_004173</name>
</gene>
<dbReference type="AlphaFoldDB" id="A0AAW0PMZ6"/>
<feature type="coiled-coil region" evidence="1">
    <location>
        <begin position="260"/>
        <end position="357"/>
    </location>
</feature>
<name>A0AAW0PMZ6_9GOBI</name>
<feature type="region of interest" description="Disordered" evidence="2">
    <location>
        <begin position="399"/>
        <end position="570"/>
    </location>
</feature>
<dbReference type="Proteomes" id="UP001460270">
    <property type="component" value="Unassembled WGS sequence"/>
</dbReference>
<evidence type="ECO:0000256" key="2">
    <source>
        <dbReference type="SAM" id="MobiDB-lite"/>
    </source>
</evidence>
<evidence type="ECO:0000313" key="4">
    <source>
        <dbReference type="EMBL" id="KAK7933277.1"/>
    </source>
</evidence>
<feature type="compositionally biased region" description="Basic and acidic residues" evidence="2">
    <location>
        <begin position="407"/>
        <end position="452"/>
    </location>
</feature>
<evidence type="ECO:0000313" key="5">
    <source>
        <dbReference type="Proteomes" id="UP001460270"/>
    </source>
</evidence>
<proteinExistence type="predicted"/>
<feature type="compositionally biased region" description="Acidic residues" evidence="2">
    <location>
        <begin position="558"/>
        <end position="570"/>
    </location>
</feature>
<reference evidence="5" key="1">
    <citation type="submission" date="2024-04" db="EMBL/GenBank/DDBJ databases">
        <title>Salinicola lusitanus LLJ914,a marine bacterium isolated from the Okinawa Trough.</title>
        <authorList>
            <person name="Li J."/>
        </authorList>
    </citation>
    <scope>NUCLEOTIDE SEQUENCE [LARGE SCALE GENOMIC DNA]</scope>
</reference>
<feature type="compositionally biased region" description="Basic and acidic residues" evidence="2">
    <location>
        <begin position="192"/>
        <end position="211"/>
    </location>
</feature>
<dbReference type="PANTHER" id="PTHR44927:SF1">
    <property type="entry name" value="FK506-BINDING PROTEIN 15"/>
    <property type="match status" value="1"/>
</dbReference>
<feature type="region of interest" description="Disordered" evidence="2">
    <location>
        <begin position="192"/>
        <end position="217"/>
    </location>
</feature>
<dbReference type="Pfam" id="PF23649">
    <property type="entry name" value="FKBP15"/>
    <property type="match status" value="1"/>
</dbReference>